<reference evidence="1" key="1">
    <citation type="submission" date="2020-01" db="EMBL/GenBank/DDBJ databases">
        <authorList>
            <person name="Mishra B."/>
        </authorList>
    </citation>
    <scope>NUCLEOTIDE SEQUENCE [LARGE SCALE GENOMIC DNA]</scope>
</reference>
<sequence>MDDDFQNSGAYQYFFGEAVEITKRIEEYRREHGRIDDYPVPAVLEMFAIDENIVVPRAIHIKTELETNTHSNAVSHASSFNLRSIT</sequence>
<accession>A0A6D2IDL9</accession>
<dbReference type="OrthoDB" id="4348522at2759"/>
<proteinExistence type="predicted"/>
<organism evidence="1 2">
    <name type="scientific">Microthlaspi erraticum</name>
    <dbReference type="NCBI Taxonomy" id="1685480"/>
    <lineage>
        <taxon>Eukaryota</taxon>
        <taxon>Viridiplantae</taxon>
        <taxon>Streptophyta</taxon>
        <taxon>Embryophyta</taxon>
        <taxon>Tracheophyta</taxon>
        <taxon>Spermatophyta</taxon>
        <taxon>Magnoliopsida</taxon>
        <taxon>eudicotyledons</taxon>
        <taxon>Gunneridae</taxon>
        <taxon>Pentapetalae</taxon>
        <taxon>rosids</taxon>
        <taxon>malvids</taxon>
        <taxon>Brassicales</taxon>
        <taxon>Brassicaceae</taxon>
        <taxon>Coluteocarpeae</taxon>
        <taxon>Microthlaspi</taxon>
    </lineage>
</organism>
<protein>
    <submittedName>
        <fullName evidence="1">Uncharacterized protein</fullName>
    </submittedName>
</protein>
<evidence type="ECO:0000313" key="2">
    <source>
        <dbReference type="Proteomes" id="UP000467841"/>
    </source>
</evidence>
<dbReference type="EMBL" id="CACVBM020001052">
    <property type="protein sequence ID" value="CAA7026904.1"/>
    <property type="molecule type" value="Genomic_DNA"/>
</dbReference>
<gene>
    <name evidence="1" type="ORF">MERR_LOCUS14139</name>
</gene>
<keyword evidence="2" id="KW-1185">Reference proteome</keyword>
<evidence type="ECO:0000313" key="1">
    <source>
        <dbReference type="EMBL" id="CAA7026904.1"/>
    </source>
</evidence>
<comment type="caution">
    <text evidence="1">The sequence shown here is derived from an EMBL/GenBank/DDBJ whole genome shotgun (WGS) entry which is preliminary data.</text>
</comment>
<dbReference type="AlphaFoldDB" id="A0A6D2IDL9"/>
<dbReference type="Proteomes" id="UP000467841">
    <property type="component" value="Unassembled WGS sequence"/>
</dbReference>
<name>A0A6D2IDL9_9BRAS</name>